<evidence type="ECO:0000313" key="3">
    <source>
        <dbReference type="Proteomes" id="UP000198741"/>
    </source>
</evidence>
<feature type="transmembrane region" description="Helical" evidence="1">
    <location>
        <begin position="82"/>
        <end position="101"/>
    </location>
</feature>
<gene>
    <name evidence="2" type="ORF">SAMN04515671_0295</name>
</gene>
<name>A0A1H0I0C2_9ACTN</name>
<keyword evidence="1" id="KW-0812">Transmembrane</keyword>
<sequence>MRNAAFRPSLAVRVIMLSAAYAPLLVLLAVLDSFHVPWLRWLFAGVAVAGVLGTLLFLTRAVPRRNAVPETIHTAKPREGEALKFFASYVVPFFVTTSAAAPARWGLLIYLVLIALLYLQGDMYFSNPVLAALGFRIFELGRADRGFLLVISRAWYLAPDETILLVPLGGYIYVQPKEHRP</sequence>
<reference evidence="2 3" key="1">
    <citation type="submission" date="2016-10" db="EMBL/GenBank/DDBJ databases">
        <authorList>
            <person name="de Groot N.N."/>
        </authorList>
    </citation>
    <scope>NUCLEOTIDE SEQUENCE [LARGE SCALE GENOMIC DNA]</scope>
    <source>
        <strain evidence="3">P4-7,KCTC 19426,CECT 7604</strain>
    </source>
</reference>
<protein>
    <submittedName>
        <fullName evidence="2">Uncharacterized protein</fullName>
    </submittedName>
</protein>
<dbReference type="OrthoDB" id="5188843at2"/>
<accession>A0A1H0I0C2</accession>
<dbReference type="Proteomes" id="UP000198741">
    <property type="component" value="Chromosome I"/>
</dbReference>
<feature type="transmembrane region" description="Helical" evidence="1">
    <location>
        <begin position="41"/>
        <end position="62"/>
    </location>
</feature>
<keyword evidence="1" id="KW-0472">Membrane</keyword>
<dbReference type="RefSeq" id="WP_090474220.1">
    <property type="nucleotide sequence ID" value="NZ_LT629710.1"/>
</dbReference>
<proteinExistence type="predicted"/>
<dbReference type="EMBL" id="LT629710">
    <property type="protein sequence ID" value="SDO24834.1"/>
    <property type="molecule type" value="Genomic_DNA"/>
</dbReference>
<keyword evidence="3" id="KW-1185">Reference proteome</keyword>
<evidence type="ECO:0000313" key="2">
    <source>
        <dbReference type="EMBL" id="SDO24834.1"/>
    </source>
</evidence>
<evidence type="ECO:0000256" key="1">
    <source>
        <dbReference type="SAM" id="Phobius"/>
    </source>
</evidence>
<keyword evidence="1" id="KW-1133">Transmembrane helix</keyword>
<organism evidence="2 3">
    <name type="scientific">Nakamurella panacisegetis</name>
    <dbReference type="NCBI Taxonomy" id="1090615"/>
    <lineage>
        <taxon>Bacteria</taxon>
        <taxon>Bacillati</taxon>
        <taxon>Actinomycetota</taxon>
        <taxon>Actinomycetes</taxon>
        <taxon>Nakamurellales</taxon>
        <taxon>Nakamurellaceae</taxon>
        <taxon>Nakamurella</taxon>
    </lineage>
</organism>
<dbReference type="AlphaFoldDB" id="A0A1H0I0C2"/>
<feature type="transmembrane region" description="Helical" evidence="1">
    <location>
        <begin position="12"/>
        <end position="35"/>
    </location>
</feature>